<dbReference type="EMBL" id="JBHMQT010000035">
    <property type="protein sequence ID" value="MFC0863872.1"/>
    <property type="molecule type" value="Genomic_DNA"/>
</dbReference>
<dbReference type="InterPro" id="IPR050272">
    <property type="entry name" value="Isochorismatase-like_hydrls"/>
</dbReference>
<organism evidence="3 4">
    <name type="scientific">Sphaerimonospora cavernae</name>
    <dbReference type="NCBI Taxonomy" id="1740611"/>
    <lineage>
        <taxon>Bacteria</taxon>
        <taxon>Bacillati</taxon>
        <taxon>Actinomycetota</taxon>
        <taxon>Actinomycetes</taxon>
        <taxon>Streptosporangiales</taxon>
        <taxon>Streptosporangiaceae</taxon>
        <taxon>Sphaerimonospora</taxon>
    </lineage>
</organism>
<evidence type="ECO:0000259" key="2">
    <source>
        <dbReference type="Pfam" id="PF00857"/>
    </source>
</evidence>
<dbReference type="Proteomes" id="UP001589870">
    <property type="component" value="Unassembled WGS sequence"/>
</dbReference>
<dbReference type="InterPro" id="IPR036380">
    <property type="entry name" value="Isochorismatase-like_sf"/>
</dbReference>
<dbReference type="PRINTS" id="PR01398">
    <property type="entry name" value="ISCHRISMTASE"/>
</dbReference>
<gene>
    <name evidence="3" type="ORF">ACFHYQ_16325</name>
</gene>
<dbReference type="RefSeq" id="WP_394302009.1">
    <property type="nucleotide sequence ID" value="NZ_JBHMQT010000035.1"/>
</dbReference>
<evidence type="ECO:0000256" key="1">
    <source>
        <dbReference type="ARBA" id="ARBA00022801"/>
    </source>
</evidence>
<dbReference type="PANTHER" id="PTHR43540">
    <property type="entry name" value="PEROXYUREIDOACRYLATE/UREIDOACRYLATE AMIDOHYDROLASE-RELATED"/>
    <property type="match status" value="1"/>
</dbReference>
<evidence type="ECO:0000313" key="3">
    <source>
        <dbReference type="EMBL" id="MFC0863872.1"/>
    </source>
</evidence>
<dbReference type="InterPro" id="IPR000868">
    <property type="entry name" value="Isochorismatase-like_dom"/>
</dbReference>
<dbReference type="SUPFAM" id="SSF52499">
    <property type="entry name" value="Isochorismatase-like hydrolases"/>
    <property type="match status" value="1"/>
</dbReference>
<keyword evidence="4" id="KW-1185">Reference proteome</keyword>
<dbReference type="PANTHER" id="PTHR43540:SF3">
    <property type="entry name" value="ENTEROBACTIN SYNTHASE COMPONENT B"/>
    <property type="match status" value="1"/>
</dbReference>
<feature type="domain" description="Isochorismatase-like" evidence="2">
    <location>
        <begin position="33"/>
        <end position="204"/>
    </location>
</feature>
<dbReference type="InterPro" id="IPR016291">
    <property type="entry name" value="Isochorismatase"/>
</dbReference>
<name>A0ABV6U7C2_9ACTN</name>
<keyword evidence="1" id="KW-0378">Hydrolase</keyword>
<dbReference type="Pfam" id="PF00857">
    <property type="entry name" value="Isochorismatase"/>
    <property type="match status" value="1"/>
</dbReference>
<protein>
    <submittedName>
        <fullName evidence="3">Isochorismatase family protein</fullName>
    </submittedName>
</protein>
<reference evidence="3 4" key="1">
    <citation type="submission" date="2024-09" db="EMBL/GenBank/DDBJ databases">
        <authorList>
            <person name="Sun Q."/>
            <person name="Mori K."/>
        </authorList>
    </citation>
    <scope>NUCLEOTIDE SEQUENCE [LARGE SCALE GENOMIC DNA]</scope>
    <source>
        <strain evidence="3 4">TBRC 1851</strain>
    </source>
</reference>
<sequence length="219" mass="24014">MAGLSRIAPYLMPGVGDLPVNTVPWRVDPRRAVLLLHDMQKFFLRPFEAEASPAADLVENTTALRTRCAGLGIPVAYSRQPGDMTAEQRGLLRDFWGSGMTADPSHRDIIAPLAPGSGDWVFTKWRYSAFHRTALLERIRESGRDQLIITGVYAHVGILATAVDAFTHDIQPFLVADAIADFSAAEHRMALDYAARRCAVTVTTGQLLTDLPDRAEALS</sequence>
<dbReference type="Gene3D" id="3.40.50.850">
    <property type="entry name" value="Isochorismatase-like"/>
    <property type="match status" value="1"/>
</dbReference>
<evidence type="ECO:0000313" key="4">
    <source>
        <dbReference type="Proteomes" id="UP001589870"/>
    </source>
</evidence>
<accession>A0ABV6U7C2</accession>
<dbReference type="PIRSF" id="PIRSF001111">
    <property type="entry name" value="Isochorismatase"/>
    <property type="match status" value="1"/>
</dbReference>
<proteinExistence type="predicted"/>
<comment type="caution">
    <text evidence="3">The sequence shown here is derived from an EMBL/GenBank/DDBJ whole genome shotgun (WGS) entry which is preliminary data.</text>
</comment>